<evidence type="ECO:0000256" key="1">
    <source>
        <dbReference type="SAM" id="Phobius"/>
    </source>
</evidence>
<reference evidence="2 3" key="2">
    <citation type="submission" date="2021-08" db="EMBL/GenBank/DDBJ databases">
        <title>Massilia sp. R798.</title>
        <authorList>
            <person name="Baek J.H."/>
            <person name="Jung H.S."/>
            <person name="Kim K.R."/>
            <person name="Jeon C.O."/>
        </authorList>
    </citation>
    <scope>NUCLEOTIDE SEQUENCE [LARGE SCALE GENOMIC DNA]</scope>
    <source>
        <strain evidence="2 3">R798</strain>
    </source>
</reference>
<accession>A0ABS7SLS2</accession>
<dbReference type="EMBL" id="JAFBIL020000003">
    <property type="protein sequence ID" value="MBZ2207131.1"/>
    <property type="molecule type" value="Genomic_DNA"/>
</dbReference>
<name>A0ABS7SLS2_9BURK</name>
<feature type="transmembrane region" description="Helical" evidence="1">
    <location>
        <begin position="12"/>
        <end position="31"/>
    </location>
</feature>
<comment type="caution">
    <text evidence="2">The sequence shown here is derived from an EMBL/GenBank/DDBJ whole genome shotgun (WGS) entry which is preliminary data.</text>
</comment>
<proteinExistence type="predicted"/>
<keyword evidence="1" id="KW-0472">Membrane</keyword>
<organism evidence="2 3">
    <name type="scientific">Massilia soli</name>
    <dbReference type="NCBI Taxonomy" id="2792854"/>
    <lineage>
        <taxon>Bacteria</taxon>
        <taxon>Pseudomonadati</taxon>
        <taxon>Pseudomonadota</taxon>
        <taxon>Betaproteobacteria</taxon>
        <taxon>Burkholderiales</taxon>
        <taxon>Oxalobacteraceae</taxon>
        <taxon>Telluria group</taxon>
        <taxon>Massilia</taxon>
    </lineage>
</organism>
<keyword evidence="1" id="KW-0812">Transmembrane</keyword>
<reference evidence="2 3" key="1">
    <citation type="submission" date="2021-01" db="EMBL/GenBank/DDBJ databases">
        <authorList>
            <person name="Ruan W."/>
            <person name="Khan S.A."/>
            <person name="Jeon C.O."/>
        </authorList>
    </citation>
    <scope>NUCLEOTIDE SEQUENCE [LARGE SCALE GENOMIC DNA]</scope>
    <source>
        <strain evidence="2 3">R798</strain>
    </source>
</reference>
<protein>
    <submittedName>
        <fullName evidence="2">Uncharacterized protein</fullName>
    </submittedName>
</protein>
<dbReference type="RefSeq" id="WP_223467634.1">
    <property type="nucleotide sequence ID" value="NZ_JAFBIL020000003.1"/>
</dbReference>
<sequence>MKRWFQWLIIRPWPIWSLLLVSVVVAIGGNWTMDGNGPGFNKVAGALLQAVGAALVLISLDGNVGLFKGRGIIAEALKWVHDYPKPPQTIELSAAASIQSNCTTSGAITCRPSTIDGRVAELERVVVELTTLITKSHSELTESIATARLDARIANSQIAFTIRDLEKKVVVSAVGGLKTQAFGVGLALLGSVLSVFS</sequence>
<keyword evidence="1" id="KW-1133">Transmembrane helix</keyword>
<keyword evidence="3" id="KW-1185">Reference proteome</keyword>
<evidence type="ECO:0000313" key="3">
    <source>
        <dbReference type="Proteomes" id="UP000809349"/>
    </source>
</evidence>
<gene>
    <name evidence="2" type="ORF">I4X03_007645</name>
</gene>
<feature type="transmembrane region" description="Helical" evidence="1">
    <location>
        <begin position="43"/>
        <end position="60"/>
    </location>
</feature>
<dbReference type="Proteomes" id="UP000809349">
    <property type="component" value="Unassembled WGS sequence"/>
</dbReference>
<evidence type="ECO:0000313" key="2">
    <source>
        <dbReference type="EMBL" id="MBZ2207131.1"/>
    </source>
</evidence>